<feature type="domain" description="Recombinase" evidence="3">
    <location>
        <begin position="133"/>
        <end position="260"/>
    </location>
</feature>
<gene>
    <name evidence="4" type="ORF">LKE05_13450</name>
</gene>
<dbReference type="SUPFAM" id="SSF53041">
    <property type="entry name" value="Resolvase-like"/>
    <property type="match status" value="1"/>
</dbReference>
<dbReference type="EMBL" id="JAJEQM010000026">
    <property type="protein sequence ID" value="MCC2211786.1"/>
    <property type="molecule type" value="Genomic_DNA"/>
</dbReference>
<evidence type="ECO:0000259" key="2">
    <source>
        <dbReference type="PROSITE" id="PS51736"/>
    </source>
</evidence>
<evidence type="ECO:0000313" key="5">
    <source>
        <dbReference type="Proteomes" id="UP001198242"/>
    </source>
</evidence>
<dbReference type="InterPro" id="IPR036162">
    <property type="entry name" value="Resolvase-like_N_sf"/>
</dbReference>
<dbReference type="InterPro" id="IPR006119">
    <property type="entry name" value="Resolv_N"/>
</dbReference>
<feature type="domain" description="Resolvase/invertase-type recombinase catalytic" evidence="2">
    <location>
        <begin position="1"/>
        <end position="124"/>
    </location>
</feature>
<evidence type="ECO:0000256" key="1">
    <source>
        <dbReference type="SAM" id="MobiDB-lite"/>
    </source>
</evidence>
<accession>A0AAE3E0F3</accession>
<dbReference type="InterPro" id="IPR038109">
    <property type="entry name" value="DNA_bind_recomb_sf"/>
</dbReference>
<dbReference type="Pfam" id="PF07508">
    <property type="entry name" value="Recombinase"/>
    <property type="match status" value="1"/>
</dbReference>
<dbReference type="Gene3D" id="3.90.1750.20">
    <property type="entry name" value="Putative Large Serine Recombinase, Chain B, Domain 2"/>
    <property type="match status" value="1"/>
</dbReference>
<dbReference type="PROSITE" id="PS51736">
    <property type="entry name" value="RECOMBINASES_3"/>
    <property type="match status" value="1"/>
</dbReference>
<protein>
    <submittedName>
        <fullName evidence="4">Recombinase family protein</fullName>
    </submittedName>
</protein>
<dbReference type="CDD" id="cd00338">
    <property type="entry name" value="Ser_Recombinase"/>
    <property type="match status" value="1"/>
</dbReference>
<dbReference type="InterPro" id="IPR011109">
    <property type="entry name" value="DNA_bind_recombinase_dom"/>
</dbReference>
<dbReference type="GO" id="GO:0003677">
    <property type="term" value="F:DNA binding"/>
    <property type="evidence" value="ECO:0007669"/>
    <property type="project" value="InterPro"/>
</dbReference>
<dbReference type="SMART" id="SM00857">
    <property type="entry name" value="Resolvase"/>
    <property type="match status" value="1"/>
</dbReference>
<name>A0AAE3E0F3_9FIRM</name>
<reference evidence="4 5" key="1">
    <citation type="submission" date="2021-10" db="EMBL/GenBank/DDBJ databases">
        <title>Anaerobic single-cell dispensing facilitates the cultivation of human gut bacteria.</title>
        <authorList>
            <person name="Afrizal A."/>
        </authorList>
    </citation>
    <scope>NUCLEOTIDE SEQUENCE [LARGE SCALE GENOMIC DNA]</scope>
    <source>
        <strain evidence="4 5">CLA-AA-H232</strain>
    </source>
</reference>
<feature type="region of interest" description="Disordered" evidence="1">
    <location>
        <begin position="254"/>
        <end position="279"/>
    </location>
</feature>
<organism evidence="4 5">
    <name type="scientific">Hominilimicola fabiformis</name>
    <dbReference type="NCBI Taxonomy" id="2885356"/>
    <lineage>
        <taxon>Bacteria</taxon>
        <taxon>Bacillati</taxon>
        <taxon>Bacillota</taxon>
        <taxon>Clostridia</taxon>
        <taxon>Eubacteriales</taxon>
        <taxon>Oscillospiraceae</taxon>
        <taxon>Hominilimicola</taxon>
    </lineage>
</organism>
<dbReference type="Proteomes" id="UP001198242">
    <property type="component" value="Unassembled WGS sequence"/>
</dbReference>
<dbReference type="PROSITE" id="PS51737">
    <property type="entry name" value="RECOMBINASE_DNA_BIND"/>
    <property type="match status" value="1"/>
</dbReference>
<dbReference type="Gene3D" id="3.40.50.1390">
    <property type="entry name" value="Resolvase, N-terminal catalytic domain"/>
    <property type="match status" value="1"/>
</dbReference>
<dbReference type="AlphaFoldDB" id="A0AAE3E0F3"/>
<proteinExistence type="predicted"/>
<dbReference type="PANTHER" id="PTHR30461:SF23">
    <property type="entry name" value="DNA RECOMBINASE-RELATED"/>
    <property type="match status" value="1"/>
</dbReference>
<sequence length="279" mass="32644">MFVQLLSRRLDWRFVDIYLDFKSGESKNNHLGFKRMIEDARNKKLDIIMTKSISRFGRNTLDTIQTLRELKDLDVTVIFDQEHLDTSKEDSEMILTTLAAFAEEENKNRRDNQNWAIKKRLKDGTSEIYSRACFGYTKSDIGELTIDRKQAEIVQNIFTMYLSGMSILGIVKELERQGIKSPTGKDKWCKRTIDTMLSNEKYIGNALVFKTYSIYTPKHERVQNNDHSHEQFLLNDDHLPIISKEVFDAVQEEKARRSNIVTDESGKHRKDTRYSSKDK</sequence>
<comment type="caution">
    <text evidence="4">The sequence shown here is derived from an EMBL/GenBank/DDBJ whole genome shotgun (WGS) entry which is preliminary data.</text>
</comment>
<dbReference type="GO" id="GO:0000150">
    <property type="term" value="F:DNA strand exchange activity"/>
    <property type="evidence" value="ECO:0007669"/>
    <property type="project" value="InterPro"/>
</dbReference>
<evidence type="ECO:0000259" key="3">
    <source>
        <dbReference type="PROSITE" id="PS51737"/>
    </source>
</evidence>
<dbReference type="InterPro" id="IPR050639">
    <property type="entry name" value="SSR_resolvase"/>
</dbReference>
<dbReference type="Pfam" id="PF00239">
    <property type="entry name" value="Resolvase"/>
    <property type="match status" value="1"/>
</dbReference>
<evidence type="ECO:0000313" key="4">
    <source>
        <dbReference type="EMBL" id="MCC2211786.1"/>
    </source>
</evidence>
<keyword evidence="5" id="KW-1185">Reference proteome</keyword>
<dbReference type="PANTHER" id="PTHR30461">
    <property type="entry name" value="DNA-INVERTASE FROM LAMBDOID PROPHAGE"/>
    <property type="match status" value="1"/>
</dbReference>